<dbReference type="GO" id="GO:0071949">
    <property type="term" value="F:FAD binding"/>
    <property type="evidence" value="ECO:0007669"/>
    <property type="project" value="InterPro"/>
</dbReference>
<feature type="domain" description="FAD-binding PCMH-type" evidence="3">
    <location>
        <begin position="1"/>
        <end position="182"/>
    </location>
</feature>
<dbReference type="Gene3D" id="3.30.465.10">
    <property type="match status" value="1"/>
</dbReference>
<keyword evidence="1" id="KW-0285">Flavoprotein</keyword>
<protein>
    <submittedName>
        <fullName evidence="4">FAD-binding protein</fullName>
    </submittedName>
</protein>
<proteinExistence type="predicted"/>
<dbReference type="SUPFAM" id="SSF55103">
    <property type="entry name" value="FAD-linked oxidases, C-terminal domain"/>
    <property type="match status" value="1"/>
</dbReference>
<dbReference type="InterPro" id="IPR016169">
    <property type="entry name" value="FAD-bd_PCMH_sub2"/>
</dbReference>
<dbReference type="EMBL" id="WTUW01000009">
    <property type="protein sequence ID" value="MZR32024.1"/>
    <property type="molecule type" value="Genomic_DNA"/>
</dbReference>
<keyword evidence="2" id="KW-0274">FAD</keyword>
<evidence type="ECO:0000259" key="3">
    <source>
        <dbReference type="PROSITE" id="PS51387"/>
    </source>
</evidence>
<evidence type="ECO:0000256" key="1">
    <source>
        <dbReference type="ARBA" id="ARBA00022630"/>
    </source>
</evidence>
<dbReference type="InterPro" id="IPR006094">
    <property type="entry name" value="Oxid_FAD_bind_N"/>
</dbReference>
<dbReference type="PANTHER" id="PTHR11748:SF103">
    <property type="entry name" value="GLYCOLATE OXIDASE SUBUNIT GLCE"/>
    <property type="match status" value="1"/>
</dbReference>
<dbReference type="InterPro" id="IPR016164">
    <property type="entry name" value="FAD-linked_Oxase-like_C"/>
</dbReference>
<dbReference type="InterPro" id="IPR036318">
    <property type="entry name" value="FAD-bd_PCMH-like_sf"/>
</dbReference>
<dbReference type="PANTHER" id="PTHR11748">
    <property type="entry name" value="D-LACTATE DEHYDROGENASE"/>
    <property type="match status" value="1"/>
</dbReference>
<sequence length="412" mass="43714">MQISKITEEQQIADMLDWALAGKHGLTIQGAGSKAGIGRPVTTEQGLDLSGLTGVEMYEPAELVMKAKAGTKVSEIQSLLRQSEQRLAFDPPDYGPLLGGAAEAGTLGGIFSANLSGAARIKAGSARDHLLGVQGFTGRAQAFQTGSRVMKNVTGYDLCKLVAGSYGTLAIATSLTFKVLPRPEKTRTVLLYDVPLEKAQPIMNRGLSSVHDIAAAAYLPADIAATCDIDYIRGPGKSVLALKIEGPGPSAEFRCTAIREMFEGEGAQEELHGHNSESFWRFVSNASAFAGSERPLWKVSLPPANAATVIAAIRDKAEEADYFLDWGGGLVWVQMPDGLADGGEGLVRGALDGAGHATLIRGSEALRGKIAPFQPQPTAIQKINARIKDGFDPENILNPGRMYEHEDVKVSS</sequence>
<dbReference type="SUPFAM" id="SSF56176">
    <property type="entry name" value="FAD-binding/transporter-associated domain-like"/>
    <property type="match status" value="1"/>
</dbReference>
<dbReference type="InterPro" id="IPR016166">
    <property type="entry name" value="FAD-bd_PCMH"/>
</dbReference>
<dbReference type="PROSITE" id="PS51387">
    <property type="entry name" value="FAD_PCMH"/>
    <property type="match status" value="1"/>
</dbReference>
<evidence type="ECO:0000313" key="5">
    <source>
        <dbReference type="Proteomes" id="UP000476030"/>
    </source>
</evidence>
<keyword evidence="5" id="KW-1185">Reference proteome</keyword>
<dbReference type="GO" id="GO:0003824">
    <property type="term" value="F:catalytic activity"/>
    <property type="evidence" value="ECO:0007669"/>
    <property type="project" value="InterPro"/>
</dbReference>
<accession>A0A6L8WBF4</accession>
<comment type="caution">
    <text evidence="4">The sequence shown here is derived from an EMBL/GenBank/DDBJ whole genome shotgun (WGS) entry which is preliminary data.</text>
</comment>
<dbReference type="AlphaFoldDB" id="A0A6L8WBF4"/>
<organism evidence="4 5">
    <name type="scientific">Sneathiella litorea</name>
    <dbReference type="NCBI Taxonomy" id="2606216"/>
    <lineage>
        <taxon>Bacteria</taxon>
        <taxon>Pseudomonadati</taxon>
        <taxon>Pseudomonadota</taxon>
        <taxon>Alphaproteobacteria</taxon>
        <taxon>Sneathiellales</taxon>
        <taxon>Sneathiellaceae</taxon>
        <taxon>Sneathiella</taxon>
    </lineage>
</organism>
<gene>
    <name evidence="4" type="ORF">GQE98_15400</name>
</gene>
<reference evidence="4 5" key="1">
    <citation type="submission" date="2019-12" db="EMBL/GenBank/DDBJ databases">
        <title>Snethiella sp. nov. sp. isolated from sea sand.</title>
        <authorList>
            <person name="Kim J."/>
            <person name="Jeong S.E."/>
            <person name="Jung H.S."/>
            <person name="Jeon C.O."/>
        </authorList>
    </citation>
    <scope>NUCLEOTIDE SEQUENCE [LARGE SCALE GENOMIC DNA]</scope>
    <source>
        <strain evidence="4 5">DP05</strain>
    </source>
</reference>
<dbReference type="RefSeq" id="WP_161316601.1">
    <property type="nucleotide sequence ID" value="NZ_WTUW01000009.1"/>
</dbReference>
<name>A0A6L8WBF4_9PROT</name>
<dbReference type="Proteomes" id="UP000476030">
    <property type="component" value="Unassembled WGS sequence"/>
</dbReference>
<evidence type="ECO:0000313" key="4">
    <source>
        <dbReference type="EMBL" id="MZR32024.1"/>
    </source>
</evidence>
<evidence type="ECO:0000256" key="2">
    <source>
        <dbReference type="ARBA" id="ARBA00022827"/>
    </source>
</evidence>
<dbReference type="Pfam" id="PF01565">
    <property type="entry name" value="FAD_binding_4"/>
    <property type="match status" value="1"/>
</dbReference>